<reference evidence="2" key="1">
    <citation type="journal article" date="2017" name="Nat. Commun.">
        <title>The North American bullfrog draft genome provides insight into hormonal regulation of long noncoding RNA.</title>
        <authorList>
            <person name="Hammond S.A."/>
            <person name="Warren R.L."/>
            <person name="Vandervalk B.P."/>
            <person name="Kucuk E."/>
            <person name="Khan H."/>
            <person name="Gibb E.A."/>
            <person name="Pandoh P."/>
            <person name="Kirk H."/>
            <person name="Zhao Y."/>
            <person name="Jones M."/>
            <person name="Mungall A.J."/>
            <person name="Coope R."/>
            <person name="Pleasance S."/>
            <person name="Moore R.A."/>
            <person name="Holt R.A."/>
            <person name="Round J.M."/>
            <person name="Ohora S."/>
            <person name="Walle B.V."/>
            <person name="Veldhoen N."/>
            <person name="Helbing C.C."/>
            <person name="Birol I."/>
        </authorList>
    </citation>
    <scope>NUCLEOTIDE SEQUENCE [LARGE SCALE GENOMIC DNA]</scope>
</reference>
<evidence type="ECO:0000313" key="1">
    <source>
        <dbReference type="EMBL" id="PIO13256.1"/>
    </source>
</evidence>
<gene>
    <name evidence="1" type="ORF">AB205_0096980</name>
</gene>
<sequence>MTVLKKKKKEVFFCLVVRALQIISYLKIPYCQQLASPYILKHRTPPALSHVHSTTSVSVSWLS</sequence>
<name>A0A2G9QCE9_AQUCT</name>
<keyword evidence="2" id="KW-1185">Reference proteome</keyword>
<evidence type="ECO:0000313" key="2">
    <source>
        <dbReference type="Proteomes" id="UP000228934"/>
    </source>
</evidence>
<dbReference type="Proteomes" id="UP000228934">
    <property type="component" value="Unassembled WGS sequence"/>
</dbReference>
<organism evidence="1 2">
    <name type="scientific">Aquarana catesbeiana</name>
    <name type="common">American bullfrog</name>
    <name type="synonym">Rana catesbeiana</name>
    <dbReference type="NCBI Taxonomy" id="8400"/>
    <lineage>
        <taxon>Eukaryota</taxon>
        <taxon>Metazoa</taxon>
        <taxon>Chordata</taxon>
        <taxon>Craniata</taxon>
        <taxon>Vertebrata</taxon>
        <taxon>Euteleostomi</taxon>
        <taxon>Amphibia</taxon>
        <taxon>Batrachia</taxon>
        <taxon>Anura</taxon>
        <taxon>Neobatrachia</taxon>
        <taxon>Ranoidea</taxon>
        <taxon>Ranidae</taxon>
        <taxon>Aquarana</taxon>
    </lineage>
</organism>
<accession>A0A2G9QCE9</accession>
<proteinExistence type="predicted"/>
<dbReference type="AlphaFoldDB" id="A0A2G9QCE9"/>
<protein>
    <submittedName>
        <fullName evidence="1">Uncharacterized protein</fullName>
    </submittedName>
</protein>
<dbReference type="EMBL" id="KZ028118">
    <property type="protein sequence ID" value="PIO13256.1"/>
    <property type="molecule type" value="Genomic_DNA"/>
</dbReference>